<comment type="caution">
    <text evidence="2">The sequence shown here is derived from an EMBL/GenBank/DDBJ whole genome shotgun (WGS) entry which is preliminary data.</text>
</comment>
<dbReference type="Proteomes" id="UP001458880">
    <property type="component" value="Unassembled WGS sequence"/>
</dbReference>
<evidence type="ECO:0000313" key="3">
    <source>
        <dbReference type="Proteomes" id="UP001458880"/>
    </source>
</evidence>
<organism evidence="2 3">
    <name type="scientific">Popillia japonica</name>
    <name type="common">Japanese beetle</name>
    <dbReference type="NCBI Taxonomy" id="7064"/>
    <lineage>
        <taxon>Eukaryota</taxon>
        <taxon>Metazoa</taxon>
        <taxon>Ecdysozoa</taxon>
        <taxon>Arthropoda</taxon>
        <taxon>Hexapoda</taxon>
        <taxon>Insecta</taxon>
        <taxon>Pterygota</taxon>
        <taxon>Neoptera</taxon>
        <taxon>Endopterygota</taxon>
        <taxon>Coleoptera</taxon>
        <taxon>Polyphaga</taxon>
        <taxon>Scarabaeiformia</taxon>
        <taxon>Scarabaeidae</taxon>
        <taxon>Rutelinae</taxon>
        <taxon>Popillia</taxon>
    </lineage>
</organism>
<evidence type="ECO:0000256" key="1">
    <source>
        <dbReference type="SAM" id="MobiDB-lite"/>
    </source>
</evidence>
<accession>A0AAW1K1K1</accession>
<proteinExistence type="predicted"/>
<dbReference type="AlphaFoldDB" id="A0AAW1K1K1"/>
<evidence type="ECO:0000313" key="2">
    <source>
        <dbReference type="EMBL" id="KAK9711403.1"/>
    </source>
</evidence>
<feature type="region of interest" description="Disordered" evidence="1">
    <location>
        <begin position="29"/>
        <end position="89"/>
    </location>
</feature>
<keyword evidence="3" id="KW-1185">Reference proteome</keyword>
<sequence length="187" mass="19643">MKRSIVFEISLEQIAKYLILKTCLPHQSSWLPPPSSSKKSENDESTTSLSLKSPVPPSTLSSQQHESEPESMSTSMTAGMENLNPQNDPGLWPITIKSMSTSMTAGMENLNPQNDPGIPPAAFPSALAEGCTPLAPHSLGGALPRGPTCLGAAHPGGPYTACPVVGDESSGRPYIVPGLYSVSMARV</sequence>
<dbReference type="EMBL" id="JASPKY010000280">
    <property type="protein sequence ID" value="KAK9711403.1"/>
    <property type="molecule type" value="Genomic_DNA"/>
</dbReference>
<name>A0AAW1K1K1_POPJA</name>
<reference evidence="2 3" key="1">
    <citation type="journal article" date="2024" name="BMC Genomics">
        <title>De novo assembly and annotation of Popillia japonica's genome with initial clues to its potential as an invasive pest.</title>
        <authorList>
            <person name="Cucini C."/>
            <person name="Boschi S."/>
            <person name="Funari R."/>
            <person name="Cardaioli E."/>
            <person name="Iannotti N."/>
            <person name="Marturano G."/>
            <person name="Paoli F."/>
            <person name="Bruttini M."/>
            <person name="Carapelli A."/>
            <person name="Frati F."/>
            <person name="Nardi F."/>
        </authorList>
    </citation>
    <scope>NUCLEOTIDE SEQUENCE [LARGE SCALE GENOMIC DNA]</scope>
    <source>
        <strain evidence="2">DMR45628</strain>
    </source>
</reference>
<gene>
    <name evidence="2" type="ORF">QE152_g25476</name>
</gene>
<protein>
    <submittedName>
        <fullName evidence="2">Uncharacterized protein</fullName>
    </submittedName>
</protein>